<dbReference type="PANTHER" id="PTHR31094">
    <property type="entry name" value="RIKEN CDNA 2310061I04 GENE"/>
    <property type="match status" value="1"/>
</dbReference>
<dbReference type="KEGG" id="ccal:108629248"/>
<evidence type="ECO:0000313" key="1">
    <source>
        <dbReference type="Proteomes" id="UP000694925"/>
    </source>
</evidence>
<proteinExistence type="predicted"/>
<organism evidence="1 2">
    <name type="scientific">Ceratina calcarata</name>
    <dbReference type="NCBI Taxonomy" id="156304"/>
    <lineage>
        <taxon>Eukaryota</taxon>
        <taxon>Metazoa</taxon>
        <taxon>Ecdysozoa</taxon>
        <taxon>Arthropoda</taxon>
        <taxon>Hexapoda</taxon>
        <taxon>Insecta</taxon>
        <taxon>Pterygota</taxon>
        <taxon>Neoptera</taxon>
        <taxon>Endopterygota</taxon>
        <taxon>Hymenoptera</taxon>
        <taxon>Apocrita</taxon>
        <taxon>Aculeata</taxon>
        <taxon>Apoidea</taxon>
        <taxon>Anthophila</taxon>
        <taxon>Apidae</taxon>
        <taxon>Ceratina</taxon>
        <taxon>Zadontomerus</taxon>
    </lineage>
</organism>
<dbReference type="PANTHER" id="PTHR31094:SF2">
    <property type="entry name" value="RIKEN CDNA 2310061I04 GENE"/>
    <property type="match status" value="1"/>
</dbReference>
<evidence type="ECO:0000313" key="2">
    <source>
        <dbReference type="RefSeq" id="XP_017887300.1"/>
    </source>
</evidence>
<accession>A0AAJ7NBP2</accession>
<dbReference type="AlphaFoldDB" id="A0AAJ7NBP2"/>
<dbReference type="InterPro" id="IPR018790">
    <property type="entry name" value="DUF2358"/>
</dbReference>
<gene>
    <name evidence="2" type="primary">LOC108629248</name>
</gene>
<protein>
    <submittedName>
        <fullName evidence="2">Uncharacterized protein LOC108629248 isoform X1</fullName>
    </submittedName>
</protein>
<dbReference type="Pfam" id="PF10184">
    <property type="entry name" value="DUF2358"/>
    <property type="match status" value="1"/>
</dbReference>
<dbReference type="RefSeq" id="XP_017887300.1">
    <property type="nucleotide sequence ID" value="XM_018031811.2"/>
</dbReference>
<dbReference type="GeneID" id="108629248"/>
<dbReference type="Proteomes" id="UP000694925">
    <property type="component" value="Unplaced"/>
</dbReference>
<keyword evidence="1" id="KW-1185">Reference proteome</keyword>
<reference evidence="2" key="1">
    <citation type="submission" date="2025-08" db="UniProtKB">
        <authorList>
            <consortium name="RefSeq"/>
        </authorList>
    </citation>
    <scope>IDENTIFICATION</scope>
    <source>
        <tissue evidence="2">Whole body</tissue>
    </source>
</reference>
<sequence length="382" mass="44397">MSSYLRSVPNKFTSFVNTRRQVTNIDHQLPKHVKSSLFLEEFLGIQTSINLPINLKENSSKEKSIVPVSCQNVPVVFIGTSIKKPKALSKKYNSIKHQKPKLHQQRQINIQTLNMLDTDSSSKNLLKNNADWERTITNLQNKDLAFLYIEPAKRIFCHALPNSERKNVLYSNVSPSIQNVNETQPSEDRKPSEAQLQSIFDILREDLPLLFVKPMDYRIYTQDLQFVNNIKGTVSTGLTPYMKQIMLLKLVGHLKYAYIKLNILKMTMHPEDSSIKVRWRIVGISGTRVFLTFWKFKVWNVKEQINDTSAWYDGFSTFYINNDGKIFKHVVDKMMPDQDVEEKVKTPIEPKLALFTALLSLIDMHYFVKFCSKKYLQSLRIK</sequence>
<name>A0AAJ7NBP2_9HYME</name>